<dbReference type="Gene3D" id="3.30.460.10">
    <property type="entry name" value="Beta Polymerase, domain 2"/>
    <property type="match status" value="1"/>
</dbReference>
<dbReference type="OrthoDB" id="192359at2"/>
<dbReference type="STRING" id="29563.SAMN02983006_01981"/>
<evidence type="ECO:0000313" key="4">
    <source>
        <dbReference type="Proteomes" id="UP000199006"/>
    </source>
</evidence>
<dbReference type="Pfam" id="PF13228">
    <property type="entry name" value="DUF4037"/>
    <property type="match status" value="1"/>
</dbReference>
<keyword evidence="4" id="KW-1185">Reference proteome</keyword>
<feature type="domain" description="Polymerase beta nucleotidyltransferase" evidence="2">
    <location>
        <begin position="12"/>
        <end position="56"/>
    </location>
</feature>
<protein>
    <submittedName>
        <fullName evidence="3">Uncharacterized protein</fullName>
    </submittedName>
</protein>
<dbReference type="InterPro" id="IPR043519">
    <property type="entry name" value="NT_sf"/>
</dbReference>
<gene>
    <name evidence="3" type="ORF">SAMN02983006_01981</name>
</gene>
<dbReference type="Pfam" id="PF18765">
    <property type="entry name" value="Polbeta"/>
    <property type="match status" value="1"/>
</dbReference>
<dbReference type="Proteomes" id="UP000199006">
    <property type="component" value="Unassembled WGS sequence"/>
</dbReference>
<dbReference type="CDD" id="cd05403">
    <property type="entry name" value="NT_KNTase_like"/>
    <property type="match status" value="1"/>
</dbReference>
<reference evidence="3 4" key="1">
    <citation type="submission" date="2016-10" db="EMBL/GenBank/DDBJ databases">
        <authorList>
            <person name="de Groot N.N."/>
        </authorList>
    </citation>
    <scope>NUCLEOTIDE SEQUENCE [LARGE SCALE GENOMIC DNA]</scope>
    <source>
        <strain evidence="3 4">ATCC 51327</strain>
    </source>
</reference>
<dbReference type="AlphaFoldDB" id="A0A1I4KDQ2"/>
<organism evidence="3 4">
    <name type="scientific">Halanaerobium salsuginis</name>
    <dbReference type="NCBI Taxonomy" id="29563"/>
    <lineage>
        <taxon>Bacteria</taxon>
        <taxon>Bacillati</taxon>
        <taxon>Bacillota</taxon>
        <taxon>Clostridia</taxon>
        <taxon>Halanaerobiales</taxon>
        <taxon>Halanaerobiaceae</taxon>
        <taxon>Halanaerobium</taxon>
    </lineage>
</organism>
<evidence type="ECO:0000259" key="1">
    <source>
        <dbReference type="Pfam" id="PF13228"/>
    </source>
</evidence>
<evidence type="ECO:0000313" key="3">
    <source>
        <dbReference type="EMBL" id="SFL76799.1"/>
    </source>
</evidence>
<dbReference type="RefSeq" id="WP_089862052.1">
    <property type="nucleotide sequence ID" value="NZ_FOTI01000030.1"/>
</dbReference>
<dbReference type="InterPro" id="IPR025117">
    <property type="entry name" value="DUF4037"/>
</dbReference>
<dbReference type="EMBL" id="FOTI01000030">
    <property type="protein sequence ID" value="SFL76799.1"/>
    <property type="molecule type" value="Genomic_DNA"/>
</dbReference>
<proteinExistence type="predicted"/>
<sequence>MFKHHQQTLNYITKKLAKKSSVLAVLVSGSIAHGFARPDSDLDLMILVTEAEYKRCKRDNNLQYYETVDFYQGGYIDGKYISPEFLKKVATQGSEPARFAFEGALISYSNFADLEQLLQKIVSYPQAGKQDRIARFYAQFEAWKWYAEEALKHNNLYLLNYSITQFILFAGRLILTENEQLYPYHKWFLKVLADVKEKPTGLLTRIDLLLEEPDQQRINNFYRLIKDFRNWSKSADSWPNLFMQDRELNWLNGSVPVADL</sequence>
<accession>A0A1I4KDQ2</accession>
<dbReference type="InterPro" id="IPR041633">
    <property type="entry name" value="Polbeta"/>
</dbReference>
<feature type="domain" description="DUF4037" evidence="1">
    <location>
        <begin position="113"/>
        <end position="188"/>
    </location>
</feature>
<dbReference type="SUPFAM" id="SSF81301">
    <property type="entry name" value="Nucleotidyltransferase"/>
    <property type="match status" value="1"/>
</dbReference>
<evidence type="ECO:0000259" key="2">
    <source>
        <dbReference type="Pfam" id="PF18765"/>
    </source>
</evidence>
<name>A0A1I4KDQ2_9FIRM</name>